<dbReference type="AlphaFoldDB" id="A0A9X6GDD2"/>
<dbReference type="Gene3D" id="3.90.176.10">
    <property type="entry name" value="Toxin ADP-ribosyltransferase, Chain A, domain 1"/>
    <property type="match status" value="1"/>
</dbReference>
<comment type="caution">
    <text evidence="3">The sequence shown here is derived from an EMBL/GenBank/DDBJ whole genome shotgun (WGS) entry which is preliminary data.</text>
</comment>
<proteinExistence type="predicted"/>
<name>A0A9X6GDD2_BACCE</name>
<dbReference type="PROSITE" id="PS51996">
    <property type="entry name" value="TR_MART"/>
    <property type="match status" value="1"/>
</dbReference>
<accession>A0A9X6GDD2</accession>
<protein>
    <recommendedName>
        <fullName evidence="2">ADP ribosyltransferase domain-containing protein</fullName>
    </recommendedName>
</protein>
<dbReference type="Proteomes" id="UP000190641">
    <property type="component" value="Unassembled WGS sequence"/>
</dbReference>
<sequence length="266" mass="30110">MNKRKLMIVSLLTSFVWSLPILHTPYHVSVNTAYAANTEDRDFNTDKEAAKKWGEEKYKDWEEKKLTKAEKDIVYNYTASGASVLNDYLIATKGNLVEKQEDLPPGTDYKLADAQKYNEKIKNLEGILKKVSTPETVSVYKRVSETQFGMEAGDLRPNGPRGGMDVAKAQQIQDDFLGKTFEPFKFMSTSLSKDPDKSFTGERYGVLLHIKVPKGTTAAYISDLSKYSDQVELLIQRGYTYKYDKFTIINEDGIQSLKVDVSIVPQ</sequence>
<dbReference type="InterPro" id="IPR003540">
    <property type="entry name" value="ADP-ribosyltransferase"/>
</dbReference>
<evidence type="ECO:0000259" key="2">
    <source>
        <dbReference type="Pfam" id="PF03496"/>
    </source>
</evidence>
<feature type="chain" id="PRO_5040956269" description="ADP ribosyltransferase domain-containing protein" evidence="1">
    <location>
        <begin position="24"/>
        <end position="266"/>
    </location>
</feature>
<dbReference type="RefSeq" id="WP_078187578.1">
    <property type="nucleotide sequence ID" value="NZ_MUAU01000168.1"/>
</dbReference>
<feature type="signal peptide" evidence="1">
    <location>
        <begin position="1"/>
        <end position="23"/>
    </location>
</feature>
<gene>
    <name evidence="3" type="ORF">BLX06_28455</name>
</gene>
<reference evidence="3 4" key="1">
    <citation type="submission" date="2017-01" db="EMBL/GenBank/DDBJ databases">
        <title>Bacillus cereus isolates.</title>
        <authorList>
            <person name="Beno S.M."/>
        </authorList>
    </citation>
    <scope>NUCLEOTIDE SEQUENCE [LARGE SCALE GENOMIC DNA]</scope>
    <source>
        <strain evidence="3 4">FSL K6-1030</strain>
    </source>
</reference>
<evidence type="ECO:0000256" key="1">
    <source>
        <dbReference type="SAM" id="SignalP"/>
    </source>
</evidence>
<dbReference type="EMBL" id="MUAU01000168">
    <property type="protein sequence ID" value="OOR71807.1"/>
    <property type="molecule type" value="Genomic_DNA"/>
</dbReference>
<organism evidence="3 4">
    <name type="scientific">Bacillus cereus</name>
    <dbReference type="NCBI Taxonomy" id="1396"/>
    <lineage>
        <taxon>Bacteria</taxon>
        <taxon>Bacillati</taxon>
        <taxon>Bacillota</taxon>
        <taxon>Bacilli</taxon>
        <taxon>Bacillales</taxon>
        <taxon>Bacillaceae</taxon>
        <taxon>Bacillus</taxon>
        <taxon>Bacillus cereus group</taxon>
    </lineage>
</organism>
<keyword evidence="1" id="KW-0732">Signal</keyword>
<dbReference type="GO" id="GO:0005576">
    <property type="term" value="C:extracellular region"/>
    <property type="evidence" value="ECO:0007669"/>
    <property type="project" value="InterPro"/>
</dbReference>
<dbReference type="SUPFAM" id="SSF56399">
    <property type="entry name" value="ADP-ribosylation"/>
    <property type="match status" value="1"/>
</dbReference>
<evidence type="ECO:0000313" key="4">
    <source>
        <dbReference type="Proteomes" id="UP000190641"/>
    </source>
</evidence>
<dbReference type="Pfam" id="PF03496">
    <property type="entry name" value="ADPrib_exo_Tox"/>
    <property type="match status" value="1"/>
</dbReference>
<evidence type="ECO:0000313" key="3">
    <source>
        <dbReference type="EMBL" id="OOR71807.1"/>
    </source>
</evidence>
<feature type="domain" description="ADP ribosyltransferase" evidence="2">
    <location>
        <begin position="50"/>
        <end position="262"/>
    </location>
</feature>